<keyword evidence="3" id="KW-0813">Transport</keyword>
<dbReference type="AlphaFoldDB" id="A0A9P4MLE9"/>
<dbReference type="GO" id="GO:0015184">
    <property type="term" value="F:L-cystine transmembrane transporter activity"/>
    <property type="evidence" value="ECO:0007669"/>
    <property type="project" value="TreeGrafter"/>
</dbReference>
<evidence type="ECO:0000256" key="2">
    <source>
        <dbReference type="ARBA" id="ARBA00006855"/>
    </source>
</evidence>
<evidence type="ECO:0000256" key="8">
    <source>
        <dbReference type="ARBA" id="ARBA00023136"/>
    </source>
</evidence>
<keyword evidence="9" id="KW-0458">Lysosome</keyword>
<evidence type="ECO:0000313" key="12">
    <source>
        <dbReference type="EMBL" id="KAF2197004.1"/>
    </source>
</evidence>
<dbReference type="OrthoDB" id="75720at2759"/>
<keyword evidence="6" id="KW-0769">Symport</keyword>
<keyword evidence="7 11" id="KW-1133">Transmembrane helix</keyword>
<dbReference type="InterPro" id="IPR005282">
    <property type="entry name" value="LC_transporter"/>
</dbReference>
<feature type="transmembrane region" description="Helical" evidence="11">
    <location>
        <begin position="162"/>
        <end position="184"/>
    </location>
</feature>
<dbReference type="PANTHER" id="PTHR13131">
    <property type="entry name" value="CYSTINOSIN"/>
    <property type="match status" value="1"/>
</dbReference>
<dbReference type="GO" id="GO:0005774">
    <property type="term" value="C:vacuolar membrane"/>
    <property type="evidence" value="ECO:0007669"/>
    <property type="project" value="TreeGrafter"/>
</dbReference>
<evidence type="ECO:0000256" key="10">
    <source>
        <dbReference type="ARBA" id="ARBA00048473"/>
    </source>
</evidence>
<comment type="subcellular location">
    <subcellularLocation>
        <location evidence="1">Lysosome membrane</location>
        <topology evidence="1">Multi-pass membrane protein</topology>
    </subcellularLocation>
</comment>
<keyword evidence="5" id="KW-0677">Repeat</keyword>
<dbReference type="SMART" id="SM00679">
    <property type="entry name" value="CTNS"/>
    <property type="match status" value="2"/>
</dbReference>
<dbReference type="GO" id="GO:0015293">
    <property type="term" value="F:symporter activity"/>
    <property type="evidence" value="ECO:0007669"/>
    <property type="project" value="UniProtKB-KW"/>
</dbReference>
<evidence type="ECO:0008006" key="14">
    <source>
        <dbReference type="Google" id="ProtNLM"/>
    </source>
</evidence>
<dbReference type="Proteomes" id="UP000799536">
    <property type="component" value="Unassembled WGS sequence"/>
</dbReference>
<comment type="catalytic activity">
    <reaction evidence="10">
        <text>L-cystine(out) + H(+)(out) = L-cystine(in) + H(+)(in)</text>
        <dbReference type="Rhea" id="RHEA:66172"/>
        <dbReference type="ChEBI" id="CHEBI:15378"/>
        <dbReference type="ChEBI" id="CHEBI:35491"/>
    </reaction>
    <physiologicalReaction direction="left-to-right" evidence="10">
        <dbReference type="Rhea" id="RHEA:66173"/>
    </physiologicalReaction>
</comment>
<dbReference type="FunFam" id="1.20.1280.290:FF:000016">
    <property type="entry name" value="Cystinosin homolog"/>
    <property type="match status" value="1"/>
</dbReference>
<dbReference type="NCBIfam" id="TIGR00951">
    <property type="entry name" value="2A43"/>
    <property type="match status" value="1"/>
</dbReference>
<keyword evidence="4 11" id="KW-0812">Transmembrane</keyword>
<keyword evidence="13" id="KW-1185">Reference proteome</keyword>
<evidence type="ECO:0000256" key="7">
    <source>
        <dbReference type="ARBA" id="ARBA00022989"/>
    </source>
</evidence>
<feature type="transmembrane region" description="Helical" evidence="11">
    <location>
        <begin position="129"/>
        <end position="150"/>
    </location>
</feature>
<protein>
    <recommendedName>
        <fullName evidence="14">L-cystine transporter-like protein</fullName>
    </recommendedName>
</protein>
<evidence type="ECO:0000256" key="11">
    <source>
        <dbReference type="SAM" id="Phobius"/>
    </source>
</evidence>
<organism evidence="12 13">
    <name type="scientific">Delitschia confertaspora ATCC 74209</name>
    <dbReference type="NCBI Taxonomy" id="1513339"/>
    <lineage>
        <taxon>Eukaryota</taxon>
        <taxon>Fungi</taxon>
        <taxon>Dikarya</taxon>
        <taxon>Ascomycota</taxon>
        <taxon>Pezizomycotina</taxon>
        <taxon>Dothideomycetes</taxon>
        <taxon>Pleosporomycetidae</taxon>
        <taxon>Pleosporales</taxon>
        <taxon>Delitschiaceae</taxon>
        <taxon>Delitschia</taxon>
    </lineage>
</organism>
<proteinExistence type="inferred from homology"/>
<evidence type="ECO:0000313" key="13">
    <source>
        <dbReference type="Proteomes" id="UP000799536"/>
    </source>
</evidence>
<evidence type="ECO:0000256" key="5">
    <source>
        <dbReference type="ARBA" id="ARBA00022737"/>
    </source>
</evidence>
<evidence type="ECO:0000256" key="3">
    <source>
        <dbReference type="ARBA" id="ARBA00022448"/>
    </source>
</evidence>
<accession>A0A9P4MLE9</accession>
<feature type="transmembrane region" description="Helical" evidence="11">
    <location>
        <begin position="240"/>
        <end position="259"/>
    </location>
</feature>
<dbReference type="PANTHER" id="PTHR13131:SF5">
    <property type="entry name" value="CYSTINOSIN"/>
    <property type="match status" value="1"/>
</dbReference>
<gene>
    <name evidence="12" type="ORF">GQ43DRAFT_403946</name>
</gene>
<comment type="similarity">
    <text evidence="2">Belongs to the cystinosin family.</text>
</comment>
<dbReference type="Pfam" id="PF04193">
    <property type="entry name" value="PQ-loop"/>
    <property type="match status" value="2"/>
</dbReference>
<feature type="transmembrane region" description="Helical" evidence="11">
    <location>
        <begin position="196"/>
        <end position="220"/>
    </location>
</feature>
<evidence type="ECO:0000256" key="4">
    <source>
        <dbReference type="ARBA" id="ARBA00022692"/>
    </source>
</evidence>
<dbReference type="GO" id="GO:0000324">
    <property type="term" value="C:fungal-type vacuole"/>
    <property type="evidence" value="ECO:0007669"/>
    <property type="project" value="TreeGrafter"/>
</dbReference>
<evidence type="ECO:0000256" key="9">
    <source>
        <dbReference type="ARBA" id="ARBA00023228"/>
    </source>
</evidence>
<dbReference type="InterPro" id="IPR006603">
    <property type="entry name" value="PQ-loop_rpt"/>
</dbReference>
<evidence type="ECO:0000256" key="6">
    <source>
        <dbReference type="ARBA" id="ARBA00022847"/>
    </source>
</evidence>
<comment type="caution">
    <text evidence="12">The sequence shown here is derived from an EMBL/GenBank/DDBJ whole genome shotgun (WGS) entry which is preliminary data.</text>
</comment>
<feature type="transmembrane region" description="Helical" evidence="11">
    <location>
        <begin position="45"/>
        <end position="69"/>
    </location>
</feature>
<sequence length="291" mass="33115">MASTELIFFAKAFSRVLGWIYFLAWSLSFYPQPILNWRRRSTQGLAIDFPTCNVLGFICYTISTGAFLYSSTIRSQYAYRHPTSPEPTVRFNDFVFGVHCMIASIVVYSQFWTKIWGFRVSTRQRASSTVLGIFCGCLLAIFIVTCIVRIKGKDGGYDPSGWAWIDVIYAMSFAKIVVTVVKYIPQVYVNYKRKSTVGWSIWTILLDIIGGVLSLAQLIIDSSLQADWSGITGNPVKLMLANISIIFDIIFIVQHYVLYRNPYKRDEENATDGHADGIEEREYMLARSVLD</sequence>
<feature type="transmembrane region" description="Helical" evidence="11">
    <location>
        <begin position="89"/>
        <end position="108"/>
    </location>
</feature>
<dbReference type="EMBL" id="ML994291">
    <property type="protein sequence ID" value="KAF2197004.1"/>
    <property type="molecule type" value="Genomic_DNA"/>
</dbReference>
<name>A0A9P4MLE9_9PLEO</name>
<reference evidence="12" key="1">
    <citation type="journal article" date="2020" name="Stud. Mycol.">
        <title>101 Dothideomycetes genomes: a test case for predicting lifestyles and emergence of pathogens.</title>
        <authorList>
            <person name="Haridas S."/>
            <person name="Albert R."/>
            <person name="Binder M."/>
            <person name="Bloem J."/>
            <person name="Labutti K."/>
            <person name="Salamov A."/>
            <person name="Andreopoulos B."/>
            <person name="Baker S."/>
            <person name="Barry K."/>
            <person name="Bills G."/>
            <person name="Bluhm B."/>
            <person name="Cannon C."/>
            <person name="Castanera R."/>
            <person name="Culley D."/>
            <person name="Daum C."/>
            <person name="Ezra D."/>
            <person name="Gonzalez J."/>
            <person name="Henrissat B."/>
            <person name="Kuo A."/>
            <person name="Liang C."/>
            <person name="Lipzen A."/>
            <person name="Lutzoni F."/>
            <person name="Magnuson J."/>
            <person name="Mondo S."/>
            <person name="Nolan M."/>
            <person name="Ohm R."/>
            <person name="Pangilinan J."/>
            <person name="Park H.-J."/>
            <person name="Ramirez L."/>
            <person name="Alfaro M."/>
            <person name="Sun H."/>
            <person name="Tritt A."/>
            <person name="Yoshinaga Y."/>
            <person name="Zwiers L.-H."/>
            <person name="Turgeon B."/>
            <person name="Goodwin S."/>
            <person name="Spatafora J."/>
            <person name="Crous P."/>
            <person name="Grigoriev I."/>
        </authorList>
    </citation>
    <scope>NUCLEOTIDE SEQUENCE</scope>
    <source>
        <strain evidence="12">ATCC 74209</strain>
    </source>
</reference>
<evidence type="ECO:0000256" key="1">
    <source>
        <dbReference type="ARBA" id="ARBA00004155"/>
    </source>
</evidence>
<dbReference type="Gene3D" id="1.20.1280.290">
    <property type="match status" value="2"/>
</dbReference>
<keyword evidence="8 11" id="KW-0472">Membrane</keyword>